<dbReference type="Pfam" id="PF03939">
    <property type="entry name" value="Ribosomal_L23eN"/>
    <property type="match status" value="1"/>
</dbReference>
<dbReference type="InterPro" id="IPR012678">
    <property type="entry name" value="Ribosomal_uL23/eL15/eS24_sf"/>
</dbReference>
<dbReference type="GO" id="GO:0005840">
    <property type="term" value="C:ribosome"/>
    <property type="evidence" value="ECO:0007669"/>
    <property type="project" value="UniProtKB-KW"/>
</dbReference>
<evidence type="ECO:0000313" key="10">
    <source>
        <dbReference type="Proteomes" id="UP000695562"/>
    </source>
</evidence>
<organism evidence="9 10">
    <name type="scientific">Polysphondylium violaceum</name>
    <dbReference type="NCBI Taxonomy" id="133409"/>
    <lineage>
        <taxon>Eukaryota</taxon>
        <taxon>Amoebozoa</taxon>
        <taxon>Evosea</taxon>
        <taxon>Eumycetozoa</taxon>
        <taxon>Dictyostelia</taxon>
        <taxon>Dictyosteliales</taxon>
        <taxon>Dictyosteliaceae</taxon>
        <taxon>Polysphondylium</taxon>
    </lineage>
</organism>
<evidence type="ECO:0000256" key="3">
    <source>
        <dbReference type="ARBA" id="ARBA00022884"/>
    </source>
</evidence>
<evidence type="ECO:0000259" key="8">
    <source>
        <dbReference type="Pfam" id="PF03939"/>
    </source>
</evidence>
<keyword evidence="4 6" id="KW-0689">Ribosomal protein</keyword>
<keyword evidence="10" id="KW-1185">Reference proteome</keyword>
<reference evidence="9" key="1">
    <citation type="submission" date="2020-01" db="EMBL/GenBank/DDBJ databases">
        <title>Development of genomics and gene disruption for Polysphondylium violaceum indicates a role for the polyketide synthase stlB in stalk morphogenesis.</title>
        <authorList>
            <person name="Narita B."/>
            <person name="Kawabe Y."/>
            <person name="Kin K."/>
            <person name="Saito T."/>
            <person name="Gibbs R."/>
            <person name="Kuspa A."/>
            <person name="Muzny D."/>
            <person name="Queller D."/>
            <person name="Richards S."/>
            <person name="Strassman J."/>
            <person name="Sucgang R."/>
            <person name="Worley K."/>
            <person name="Schaap P."/>
        </authorList>
    </citation>
    <scope>NUCLEOTIDE SEQUENCE</scope>
    <source>
        <strain evidence="9">QSvi11</strain>
    </source>
</reference>
<evidence type="ECO:0000256" key="7">
    <source>
        <dbReference type="SAM" id="MobiDB-lite"/>
    </source>
</evidence>
<comment type="caution">
    <text evidence="9">The sequence shown here is derived from an EMBL/GenBank/DDBJ whole genome shotgun (WGS) entry which is preliminary data.</text>
</comment>
<gene>
    <name evidence="9" type="ORF">CYY_003147</name>
</gene>
<evidence type="ECO:0000256" key="2">
    <source>
        <dbReference type="ARBA" id="ARBA00022730"/>
    </source>
</evidence>
<accession>A0A8J4PXH5</accession>
<dbReference type="SUPFAM" id="SSF54189">
    <property type="entry name" value="Ribosomal proteins S24e, L23 and L15e"/>
    <property type="match status" value="1"/>
</dbReference>
<dbReference type="Proteomes" id="UP000695562">
    <property type="component" value="Unassembled WGS sequence"/>
</dbReference>
<evidence type="ECO:0000256" key="4">
    <source>
        <dbReference type="ARBA" id="ARBA00022980"/>
    </source>
</evidence>
<evidence type="ECO:0000256" key="5">
    <source>
        <dbReference type="ARBA" id="ARBA00023274"/>
    </source>
</evidence>
<dbReference type="GO" id="GO:0019843">
    <property type="term" value="F:rRNA binding"/>
    <property type="evidence" value="ECO:0007669"/>
    <property type="project" value="UniProtKB-KW"/>
</dbReference>
<feature type="domain" description="Large ribosomal subunit protein uL23 N-terminal" evidence="8">
    <location>
        <begin position="29"/>
        <end position="79"/>
    </location>
</feature>
<keyword evidence="3" id="KW-0694">RNA-binding</keyword>
<dbReference type="PROSITE" id="PS00050">
    <property type="entry name" value="RIBOSOMAL_L23"/>
    <property type="match status" value="1"/>
</dbReference>
<dbReference type="OrthoDB" id="1267328at2759"/>
<evidence type="ECO:0000256" key="6">
    <source>
        <dbReference type="RuleBase" id="RU003934"/>
    </source>
</evidence>
<dbReference type="InterPro" id="IPR012677">
    <property type="entry name" value="Nucleotide-bd_a/b_plait_sf"/>
</dbReference>
<dbReference type="InterPro" id="IPR013025">
    <property type="entry name" value="Ribosomal_uL23-like"/>
</dbReference>
<comment type="similarity">
    <text evidence="1 6">Belongs to the universal ribosomal protein uL23 family.</text>
</comment>
<dbReference type="GO" id="GO:0006412">
    <property type="term" value="P:translation"/>
    <property type="evidence" value="ECO:0007669"/>
    <property type="project" value="InterPro"/>
</dbReference>
<dbReference type="PANTHER" id="PTHR11620">
    <property type="entry name" value="60S RIBOSOMAL PROTEIN L23A"/>
    <property type="match status" value="1"/>
</dbReference>
<dbReference type="NCBIfam" id="NF011118">
    <property type="entry name" value="PRK14548.1"/>
    <property type="match status" value="1"/>
</dbReference>
<dbReference type="AlphaFoldDB" id="A0A8J4PXH5"/>
<dbReference type="Gene3D" id="3.30.70.330">
    <property type="match status" value="1"/>
</dbReference>
<dbReference type="NCBIfam" id="TIGR03636">
    <property type="entry name" value="uL23_arch"/>
    <property type="match status" value="1"/>
</dbReference>
<dbReference type="InterPro" id="IPR001014">
    <property type="entry name" value="Ribosomal_uL23_CS"/>
</dbReference>
<evidence type="ECO:0000256" key="1">
    <source>
        <dbReference type="ARBA" id="ARBA00006700"/>
    </source>
</evidence>
<dbReference type="GO" id="GO:0003735">
    <property type="term" value="F:structural constituent of ribosome"/>
    <property type="evidence" value="ECO:0007669"/>
    <property type="project" value="InterPro"/>
</dbReference>
<protein>
    <recommendedName>
        <fullName evidence="8">Large ribosomal subunit protein uL23 N-terminal domain-containing protein</fullName>
    </recommendedName>
</protein>
<dbReference type="Pfam" id="PF00276">
    <property type="entry name" value="Ribosomal_L23"/>
    <property type="match status" value="1"/>
</dbReference>
<dbReference type="GO" id="GO:1990904">
    <property type="term" value="C:ribonucleoprotein complex"/>
    <property type="evidence" value="ECO:0007669"/>
    <property type="project" value="UniProtKB-KW"/>
</dbReference>
<keyword evidence="5 6" id="KW-0687">Ribonucleoprotein</keyword>
<dbReference type="InterPro" id="IPR005633">
    <property type="entry name" value="Ribosomal_uL23_N"/>
</dbReference>
<proteinExistence type="inferred from homology"/>
<evidence type="ECO:0000313" key="9">
    <source>
        <dbReference type="EMBL" id="KAF2075561.1"/>
    </source>
</evidence>
<feature type="compositionally biased region" description="Low complexity" evidence="7">
    <location>
        <begin position="22"/>
        <end position="42"/>
    </location>
</feature>
<feature type="region of interest" description="Disordered" evidence="7">
    <location>
        <begin position="1"/>
        <end position="56"/>
    </location>
</feature>
<name>A0A8J4PXH5_9MYCE</name>
<dbReference type="InterPro" id="IPR019985">
    <property type="entry name" value="Ribosomal_uL23"/>
</dbReference>
<dbReference type="EMBL" id="AJWJ01000095">
    <property type="protein sequence ID" value="KAF2075561.1"/>
    <property type="molecule type" value="Genomic_DNA"/>
</dbReference>
<dbReference type="FunFam" id="3.30.70.330:FF:000741">
    <property type="entry name" value="60S ribosomal protein L23A"/>
    <property type="match status" value="1"/>
</dbReference>
<feature type="compositionally biased region" description="Polar residues" evidence="7">
    <location>
        <begin position="9"/>
        <end position="21"/>
    </location>
</feature>
<keyword evidence="2" id="KW-0699">rRNA-binding</keyword>
<sequence>MTKKIKANTPKQDLSSKSKVTSSIKAPAAASKAKAAASAVKKGTSNKSTRKVRTSVFFRRPKTLVHPKKPSYPRSSVKKVTKMDQFRILKAPVSTESATRKIETDNTITFMVDMFANKSQIANAVKQMYEVKAAKVNTMITPIGEKKAFVKLAPEFEAADVANRIGIFV</sequence>
<dbReference type="HAMAP" id="MF_01369_A">
    <property type="entry name" value="Ribosomal_uL23_A"/>
    <property type="match status" value="1"/>
</dbReference>